<feature type="transmembrane region" description="Helical" evidence="2">
    <location>
        <begin position="1657"/>
        <end position="1678"/>
    </location>
</feature>
<evidence type="ECO:0000313" key="4">
    <source>
        <dbReference type="Proteomes" id="UP000265618"/>
    </source>
</evidence>
<feature type="compositionally biased region" description="Low complexity" evidence="1">
    <location>
        <begin position="2125"/>
        <end position="2134"/>
    </location>
</feature>
<feature type="transmembrane region" description="Helical" evidence="2">
    <location>
        <begin position="1828"/>
        <end position="1846"/>
    </location>
</feature>
<keyword evidence="2" id="KW-1133">Transmembrane helix</keyword>
<reference evidence="3 4" key="1">
    <citation type="journal article" date="2018" name="PLoS ONE">
        <title>The draft genome of Kipferlia bialata reveals reductive genome evolution in fornicate parasites.</title>
        <authorList>
            <person name="Tanifuji G."/>
            <person name="Takabayashi S."/>
            <person name="Kume K."/>
            <person name="Takagi M."/>
            <person name="Nakayama T."/>
            <person name="Kamikawa R."/>
            <person name="Inagaki Y."/>
            <person name="Hashimoto T."/>
        </authorList>
    </citation>
    <scope>NUCLEOTIDE SEQUENCE [LARGE SCALE GENOMIC DNA]</scope>
    <source>
        <strain evidence="3">NY0173</strain>
    </source>
</reference>
<name>A0A9K3CPS1_9EUKA</name>
<proteinExistence type="predicted"/>
<feature type="compositionally biased region" description="Polar residues" evidence="1">
    <location>
        <begin position="79"/>
        <end position="89"/>
    </location>
</feature>
<feature type="region of interest" description="Disordered" evidence="1">
    <location>
        <begin position="2047"/>
        <end position="2199"/>
    </location>
</feature>
<feature type="compositionally biased region" description="Low complexity" evidence="1">
    <location>
        <begin position="2183"/>
        <end position="2199"/>
    </location>
</feature>
<feature type="transmembrane region" description="Helical" evidence="2">
    <location>
        <begin position="1780"/>
        <end position="1797"/>
    </location>
</feature>
<evidence type="ECO:0000313" key="3">
    <source>
        <dbReference type="EMBL" id="GIQ80095.1"/>
    </source>
</evidence>
<dbReference type="InterPro" id="IPR028994">
    <property type="entry name" value="Integrin_alpha_N"/>
</dbReference>
<dbReference type="EMBL" id="BDIP01000104">
    <property type="protein sequence ID" value="GIQ80095.1"/>
    <property type="molecule type" value="Genomic_DNA"/>
</dbReference>
<protein>
    <submittedName>
        <fullName evidence="3">Uncharacterized protein</fullName>
    </submittedName>
</protein>
<dbReference type="InterPro" id="IPR011043">
    <property type="entry name" value="Gal_Oxase/kelch_b-propeller"/>
</dbReference>
<feature type="region of interest" description="Disordered" evidence="1">
    <location>
        <begin position="79"/>
        <end position="101"/>
    </location>
</feature>
<keyword evidence="4" id="KW-1185">Reference proteome</keyword>
<feature type="transmembrane region" description="Helical" evidence="2">
    <location>
        <begin position="1728"/>
        <end position="1748"/>
    </location>
</feature>
<keyword evidence="2" id="KW-0812">Transmembrane</keyword>
<organism evidence="3 4">
    <name type="scientific">Kipferlia bialata</name>
    <dbReference type="NCBI Taxonomy" id="797122"/>
    <lineage>
        <taxon>Eukaryota</taxon>
        <taxon>Metamonada</taxon>
        <taxon>Carpediemonas-like organisms</taxon>
        <taxon>Kipferlia</taxon>
    </lineage>
</organism>
<dbReference type="SUPFAM" id="SSF50965">
    <property type="entry name" value="Galactose oxidase, central domain"/>
    <property type="match status" value="2"/>
</dbReference>
<gene>
    <name evidence="3" type="ORF">KIPB_000841</name>
</gene>
<evidence type="ECO:0000256" key="1">
    <source>
        <dbReference type="SAM" id="MobiDB-lite"/>
    </source>
</evidence>
<keyword evidence="2" id="KW-0472">Membrane</keyword>
<dbReference type="Proteomes" id="UP000265618">
    <property type="component" value="Unassembled WGS sequence"/>
</dbReference>
<dbReference type="PANTHER" id="PTHR36220">
    <property type="entry name" value="UNNAMED PRODUCT"/>
    <property type="match status" value="1"/>
</dbReference>
<sequence>MEYSDPLVDTTHSHLIHTPLSVYVVSEEGLEETEGTWYSVDPVGPLSVSPIPPESVHTHLADMLGGHTHHTLWVVTNPTSASSPSVTTKATDDEASTSSATLSPTTFRRGILTPASVCVVDASSTPVGGEGVECTVQTVRPDRTSVDASYTGVWDTTSSCYTLRMEVTYDSAANVYIDGCLVQSIDITTRDPHTRPILHYPSEEQGGDGDLLGSSVSLSGSTLLVGAPGAGEARVMEVVDDTLTVTSTLSDPDIPLFGEAVSIDGEWAAVGGYTAGGACSVRLYHYQGSDWVDTTQVFSPITSDAGGVAVTLEGGLLAIGCMAAEDSGAVGSATVYTVETGTWVMESFFVGTDAGYGHSVSLDSVSGTDMLAVGGKGSAYVYTRDTSSGVWDTTPYTVETDTTDEEDEDYPYNGSLLSVSMYDTVLAVGIPLKEELRVYNCPEGTCSYLNRLTHTSVNQDSLYGVSVELYGNSMAVGVPGRRTEDGGLFIYQRTTSTSGWRMTSYVDAYYNEYLGYSVAISSSMAVGGMPRDNSSEGTVLIVDEGYTVPVTPPIIGGFRELKLDPVRDSYGEAVVDTVSINMHVNGAYAGFQWLEEEEKYLSLRQNSYPPGSSSSVGYYVRPVGDTRPVYLRLWHSVSIIFGPTVGIDALPAMIEGDHVELRIYNENGLAITDANRAVSIAWTQDTPVYVDAVWDSEREVHLAALSPSTITSDTSAAPSAPVSVTVTSSTYGTLGVEGEVALFSAEGLSSAGVVTVAPTSFAEGVTSSVLVTVVDGEGRVVGGNHADVTVVAGEGSCQVYWDQDLYAFEAEVVVREQGTLQVVYGSQTILSEPDIYTYYPYTVVREMQETEDDAVDIYTYGDTVAISGDWAAVANPLRDSSSYGYVYLYHRVEGCVWELSQTVRIYRKERVSVALDGEWLVIGKMATIHHDVDIYKLIEGQWELHQVFYYSSVVHFYPELDVFLNSVSMRDGLLVVGRPEDRSDVNGYVYVYQLRDNIWQSVGRIPASTILGDGIEAVAEFGCHVYTDGVRVGVGSLVSTDASVTEATESHISVFEQFGTSTTSWEVVISSAGDRVAMYHDTVAISKYFLVSNPEPSVDIYALVDGGSVDESGDPILEWRVQQTLSGSREGDFVPAASSFGATLAFFHDTLVVGGGVGLNMYQPGTEGWDLRWQSTLNDSERPIESVAIGGDAVLAQVGEGRVAFFESNWDTCPPEGIELSVDAGNYGVSVALTPTAADLWVDDEARVGIEYKSDKGEYPLLLQDGGDEDSLLWSRDTQWLVPGTVVLADIDGMRYQSDYVRVNEHTVNVITGASSTAPSLVLVSTGGVQSITGVALADVYPDGLAATVVIGDDGVVRHSIIDTNETETYSVAVFDTPLDVPSSWQQGASGQVLPVPLSVTIQQDGVEVSEAGTGWITASSTVVIPTRGEVVHQDMDPVPRGACSEVQVALYDADDNYVSCASPGVAIEQPSSEPDDRYVLYPLGTTSHCTMHFCVPDNAPVNSRILITYEGRTLVSVPVAVSAAVDTHVWVTASYLCMPLLVIVLGCVSLGVSTKHLAPPPPDIVEACDDASTRTFRMFYPINVVVLGLLRVLGFAIDFYVVLRFLGYFWNVRIATRLTTLPVVKYPVLLSSWLAAWTSSVIKGIADRDTSPLVCVLWYMAGCAILVALVVVLFRLCEMQVKASEHKSRLYVYPPFHLAKSVGVIAGCILSDMVLWMVVGGTGLSKGLALLLIGVVAVLCYTLIAFFGNMEIQAVIVHTQESLEMFYDWLRGGDKRRRLLLRWLGAVFVGPSYLSYMVLSPFTHSLAYVLMSVCGVYECLSATVERVTHLVVCVLLGAVVGVFVYPFTPYAAGIAGFCLFSDLVLSLLLDPKTRFDPYTVAQERVRVMNRRVWDLRKDPIKQDPTMAERYVELNSALRRTSLLVCPLVGPVLSTVGDTLSSPPLLVPGVRRYTLNWSTNLISLVCLFSLVVNTDRAGIRVLALMMYVILQAFDVCQRSRMLAKRFRRAGYIVTPADVQRAIPDPVAEAMRPSPVARVFGWGRKAGRAASKAGSKLRGGNPTRAPPVPTRTPLSSTRTRQSPPPPPSRRQETAPPAEGVSLDRLDASQTRTRPSPPPPPIRREASNASLLSRSESTSRKSPPPPPSRRSAAPAPPVPTNTERERASTRAAPPAPPPRSPVLGSSSSRTLLSSRYLRCTI</sequence>
<evidence type="ECO:0000256" key="2">
    <source>
        <dbReference type="SAM" id="Phobius"/>
    </source>
</evidence>
<feature type="compositionally biased region" description="Low complexity" evidence="1">
    <location>
        <begin position="2070"/>
        <end position="2080"/>
    </location>
</feature>
<feature type="transmembrane region" description="Helical" evidence="2">
    <location>
        <begin position="1579"/>
        <end position="1603"/>
    </location>
</feature>
<feature type="transmembrane region" description="Helical" evidence="2">
    <location>
        <begin position="1803"/>
        <end position="1821"/>
    </location>
</feature>
<accession>A0A9K3CPS1</accession>
<dbReference type="PANTHER" id="PTHR36220:SF1">
    <property type="entry name" value="GAMMA TUBULIN COMPLEX COMPONENT C-TERMINAL DOMAIN-CONTAINING PROTEIN"/>
    <property type="match status" value="1"/>
</dbReference>
<feature type="transmembrane region" description="Helical" evidence="2">
    <location>
        <begin position="1699"/>
        <end position="1722"/>
    </location>
</feature>
<dbReference type="Gene3D" id="2.130.10.130">
    <property type="entry name" value="Integrin alpha, N-terminal"/>
    <property type="match status" value="1"/>
</dbReference>
<feature type="compositionally biased region" description="Pro residues" evidence="1">
    <location>
        <begin position="2140"/>
        <end position="2157"/>
    </location>
</feature>
<comment type="caution">
    <text evidence="3">The sequence shown here is derived from an EMBL/GenBank/DDBJ whole genome shotgun (WGS) entry which is preliminary data.</text>
</comment>